<dbReference type="CDD" id="cd00130">
    <property type="entry name" value="PAS"/>
    <property type="match status" value="2"/>
</dbReference>
<dbReference type="InterPro" id="IPR003661">
    <property type="entry name" value="HisK_dim/P_dom"/>
</dbReference>
<dbReference type="InterPro" id="IPR001610">
    <property type="entry name" value="PAC"/>
</dbReference>
<dbReference type="Pfam" id="PF02518">
    <property type="entry name" value="HATPase_c"/>
    <property type="match status" value="1"/>
</dbReference>
<proteinExistence type="predicted"/>
<dbReference type="RefSeq" id="WP_183731730.1">
    <property type="nucleotide sequence ID" value="NZ_JACHID010000007.1"/>
</dbReference>
<dbReference type="Pfam" id="PF08447">
    <property type="entry name" value="PAS_3"/>
    <property type="match status" value="1"/>
</dbReference>
<keyword evidence="6 9" id="KW-0812">Transmembrane</keyword>
<dbReference type="SUPFAM" id="SSF55874">
    <property type="entry name" value="ATPase domain of HSP90 chaperone/DNA topoisomerase II/histidine kinase"/>
    <property type="match status" value="1"/>
</dbReference>
<dbReference type="InterPro" id="IPR033479">
    <property type="entry name" value="dCache_1"/>
</dbReference>
<dbReference type="InterPro" id="IPR004358">
    <property type="entry name" value="Sig_transdc_His_kin-like_C"/>
</dbReference>
<protein>
    <recommendedName>
        <fullName evidence="3">histidine kinase</fullName>
        <ecNumber evidence="3">2.7.13.3</ecNumber>
    </recommendedName>
</protein>
<dbReference type="InterPro" id="IPR005467">
    <property type="entry name" value="His_kinase_dom"/>
</dbReference>
<dbReference type="InterPro" id="IPR035965">
    <property type="entry name" value="PAS-like_dom_sf"/>
</dbReference>
<feature type="domain" description="PAS" evidence="11">
    <location>
        <begin position="528"/>
        <end position="605"/>
    </location>
</feature>
<evidence type="ECO:0000313" key="13">
    <source>
        <dbReference type="EMBL" id="MBB5022008.1"/>
    </source>
</evidence>
<dbReference type="CDD" id="cd18773">
    <property type="entry name" value="PDC1_HK_sensor"/>
    <property type="match status" value="1"/>
</dbReference>
<evidence type="ECO:0000256" key="6">
    <source>
        <dbReference type="ARBA" id="ARBA00022692"/>
    </source>
</evidence>
<dbReference type="SMART" id="SM00091">
    <property type="entry name" value="PAS"/>
    <property type="match status" value="2"/>
</dbReference>
<feature type="transmembrane region" description="Helical" evidence="9">
    <location>
        <begin position="27"/>
        <end position="45"/>
    </location>
</feature>
<evidence type="ECO:0000256" key="9">
    <source>
        <dbReference type="SAM" id="Phobius"/>
    </source>
</evidence>
<keyword evidence="4" id="KW-1003">Cell membrane</keyword>
<organism evidence="13 14">
    <name type="scientific">Desulfurispira natronophila</name>
    <dbReference type="NCBI Taxonomy" id="682562"/>
    <lineage>
        <taxon>Bacteria</taxon>
        <taxon>Pseudomonadati</taxon>
        <taxon>Chrysiogenota</taxon>
        <taxon>Chrysiogenia</taxon>
        <taxon>Chrysiogenales</taxon>
        <taxon>Chrysiogenaceae</taxon>
        <taxon>Desulfurispira</taxon>
    </lineage>
</organism>
<dbReference type="Gene3D" id="3.30.450.20">
    <property type="entry name" value="PAS domain"/>
    <property type="match status" value="4"/>
</dbReference>
<dbReference type="SMART" id="SM00387">
    <property type="entry name" value="HATPase_c"/>
    <property type="match status" value="1"/>
</dbReference>
<dbReference type="PANTHER" id="PTHR43065:SF42">
    <property type="entry name" value="TWO-COMPONENT SENSOR PPRA"/>
    <property type="match status" value="1"/>
</dbReference>
<dbReference type="InterPro" id="IPR003594">
    <property type="entry name" value="HATPase_dom"/>
</dbReference>
<dbReference type="Gene3D" id="1.10.287.130">
    <property type="match status" value="1"/>
</dbReference>
<dbReference type="GO" id="GO:0005886">
    <property type="term" value="C:plasma membrane"/>
    <property type="evidence" value="ECO:0007669"/>
    <property type="project" value="UniProtKB-SubCell"/>
</dbReference>
<dbReference type="SUPFAM" id="SSF55785">
    <property type="entry name" value="PYP-like sensor domain (PAS domain)"/>
    <property type="match status" value="2"/>
</dbReference>
<dbReference type="GO" id="GO:0000155">
    <property type="term" value="F:phosphorelay sensor kinase activity"/>
    <property type="evidence" value="ECO:0007669"/>
    <property type="project" value="InterPro"/>
</dbReference>
<evidence type="ECO:0000259" key="12">
    <source>
        <dbReference type="PROSITE" id="PS50113"/>
    </source>
</evidence>
<feature type="domain" description="PAS" evidence="11">
    <location>
        <begin position="400"/>
        <end position="454"/>
    </location>
</feature>
<evidence type="ECO:0000256" key="8">
    <source>
        <dbReference type="ARBA" id="ARBA00023136"/>
    </source>
</evidence>
<dbReference type="PANTHER" id="PTHR43065">
    <property type="entry name" value="SENSOR HISTIDINE KINASE"/>
    <property type="match status" value="1"/>
</dbReference>
<evidence type="ECO:0000256" key="3">
    <source>
        <dbReference type="ARBA" id="ARBA00012438"/>
    </source>
</evidence>
<evidence type="ECO:0000256" key="4">
    <source>
        <dbReference type="ARBA" id="ARBA00022475"/>
    </source>
</evidence>
<dbReference type="InterPro" id="IPR036890">
    <property type="entry name" value="HATPase_C_sf"/>
</dbReference>
<comment type="caution">
    <text evidence="13">The sequence shown here is derived from an EMBL/GenBank/DDBJ whole genome shotgun (WGS) entry which is preliminary data.</text>
</comment>
<keyword evidence="8 9" id="KW-0472">Membrane</keyword>
<evidence type="ECO:0000256" key="5">
    <source>
        <dbReference type="ARBA" id="ARBA00022553"/>
    </source>
</evidence>
<dbReference type="SUPFAM" id="SSF47384">
    <property type="entry name" value="Homodimeric domain of signal transducing histidine kinase"/>
    <property type="match status" value="1"/>
</dbReference>
<evidence type="ECO:0000256" key="2">
    <source>
        <dbReference type="ARBA" id="ARBA00004651"/>
    </source>
</evidence>
<evidence type="ECO:0000256" key="7">
    <source>
        <dbReference type="ARBA" id="ARBA00022989"/>
    </source>
</evidence>
<comment type="subcellular location">
    <subcellularLocation>
        <location evidence="2">Cell membrane</location>
        <topology evidence="2">Multi-pass membrane protein</topology>
    </subcellularLocation>
</comment>
<dbReference type="InterPro" id="IPR013655">
    <property type="entry name" value="PAS_fold_3"/>
</dbReference>
<keyword evidence="7 9" id="KW-1133">Transmembrane helix</keyword>
<evidence type="ECO:0000259" key="11">
    <source>
        <dbReference type="PROSITE" id="PS50112"/>
    </source>
</evidence>
<feature type="transmembrane region" description="Helical" evidence="9">
    <location>
        <begin position="301"/>
        <end position="321"/>
    </location>
</feature>
<evidence type="ECO:0000259" key="10">
    <source>
        <dbReference type="PROSITE" id="PS50109"/>
    </source>
</evidence>
<evidence type="ECO:0000313" key="14">
    <source>
        <dbReference type="Proteomes" id="UP000528322"/>
    </source>
</evidence>
<dbReference type="PROSITE" id="PS50113">
    <property type="entry name" value="PAC"/>
    <property type="match status" value="1"/>
</dbReference>
<evidence type="ECO:0000256" key="1">
    <source>
        <dbReference type="ARBA" id="ARBA00000085"/>
    </source>
</evidence>
<sequence>MTHRITDENHRPFAAETYTSLQPRMRALLALLAVIFIATVGLALLSHHFMKNHMLQQQLKNTEDLLTTVASSSITPWVNTRLRYIDTLSYEDDLLTLALERQATDTLMERWQTLLDYSNDIFFIYFGDREGNVTMLPDDEPLPPDFNMFERPWYLRATESPGQIAWTDLYDEIITGIPQISAVVTVHDPESLEPVGVMALDVSLHQLRRIVMDVELPSDAELVLLDRNHQLIVSSTGKNYSQLSDTWQKKTPDQRDRGYFSRDNSDMVFASSTRIPSTQWQLVLFTPRDSFYAPIDPLRNLGILAGFVVMGVSLVFTYYFLSALSRRARELSNYFHESLTESFVPRQVMSGNDEFTWLNQQFNAVIGERNLSQAALAESQRRLSALMANLPGIAYRCRNDEQRTMEFVSDGCKQLTGYTPSQLIDNADISFMDIVHPDDRQTLRTRWKEALQHRQPLQHEYRIIKGDGQECWLWEQGAGIFDREGSVTALEGFITDISLRKQAELLLEDFNQQLRQQVDMEVSRRLRSERNFRILFEKSPEGILILNQQGVFVQCNSMAARTLGYAPEEIIGLSPADLSPPLTHLSQQPSTEVIGRIITEAFDQEMTSLEWQHLHRDGHLLTFRILLTPISRGNGSELLVVWHDMTQVYALQQEREQQQAILIQQAKMAELGSMIGAIAHQWNQPLSTISIVIQSLIDLYEFNELSQEELYDATGTILQQVEFMSQTVDDFRTFFSPSKSPQPFSVSQCVAQVENLVSTRFVKHNIQLKRQQECDEALLAQGYPGEFKQVILNILSNACDALAEAHIHEPTIVITVEEQPDCITLNVEDNAGGIDPGLLPDKLFEAFITTKEQSGSGIGLWMSRLIMEKMGGRIEAANTSSGARFTLVLPRPE</sequence>
<dbReference type="InterPro" id="IPR000014">
    <property type="entry name" value="PAS"/>
</dbReference>
<dbReference type="Pfam" id="PF13426">
    <property type="entry name" value="PAS_9"/>
    <property type="match status" value="1"/>
</dbReference>
<dbReference type="Gene3D" id="3.30.565.10">
    <property type="entry name" value="Histidine kinase-like ATPase, C-terminal domain"/>
    <property type="match status" value="1"/>
</dbReference>
<dbReference type="CDD" id="cd00082">
    <property type="entry name" value="HisKA"/>
    <property type="match status" value="1"/>
</dbReference>
<dbReference type="SMART" id="SM00086">
    <property type="entry name" value="PAC"/>
    <property type="match status" value="2"/>
</dbReference>
<gene>
    <name evidence="13" type="ORF">HNR37_001325</name>
</gene>
<reference evidence="13 14" key="1">
    <citation type="submission" date="2020-08" db="EMBL/GenBank/DDBJ databases">
        <title>Genomic Encyclopedia of Type Strains, Phase IV (KMG-IV): sequencing the most valuable type-strain genomes for metagenomic binning, comparative biology and taxonomic classification.</title>
        <authorList>
            <person name="Goeker M."/>
        </authorList>
    </citation>
    <scope>NUCLEOTIDE SEQUENCE [LARGE SCALE GENOMIC DNA]</scope>
    <source>
        <strain evidence="13 14">DSM 22071</strain>
    </source>
</reference>
<comment type="catalytic activity">
    <reaction evidence="1">
        <text>ATP + protein L-histidine = ADP + protein N-phospho-L-histidine.</text>
        <dbReference type="EC" id="2.7.13.3"/>
    </reaction>
</comment>
<feature type="domain" description="PAC" evidence="12">
    <location>
        <begin position="457"/>
        <end position="509"/>
    </location>
</feature>
<dbReference type="PRINTS" id="PR00344">
    <property type="entry name" value="BCTRLSENSOR"/>
</dbReference>
<feature type="domain" description="Histidine kinase" evidence="10">
    <location>
        <begin position="677"/>
        <end position="893"/>
    </location>
</feature>
<accession>A0A7W8DH78</accession>
<dbReference type="Pfam" id="PF02743">
    <property type="entry name" value="dCache_1"/>
    <property type="match status" value="1"/>
</dbReference>
<dbReference type="InterPro" id="IPR036097">
    <property type="entry name" value="HisK_dim/P_sf"/>
</dbReference>
<name>A0A7W8DH78_9BACT</name>
<dbReference type="NCBIfam" id="TIGR00229">
    <property type="entry name" value="sensory_box"/>
    <property type="match status" value="2"/>
</dbReference>
<dbReference type="PROSITE" id="PS50112">
    <property type="entry name" value="PAS"/>
    <property type="match status" value="2"/>
</dbReference>
<keyword evidence="14" id="KW-1185">Reference proteome</keyword>
<dbReference type="AlphaFoldDB" id="A0A7W8DH78"/>
<dbReference type="Proteomes" id="UP000528322">
    <property type="component" value="Unassembled WGS sequence"/>
</dbReference>
<dbReference type="InterPro" id="IPR000700">
    <property type="entry name" value="PAS-assoc_C"/>
</dbReference>
<dbReference type="EMBL" id="JACHID010000007">
    <property type="protein sequence ID" value="MBB5022008.1"/>
    <property type="molecule type" value="Genomic_DNA"/>
</dbReference>
<keyword evidence="5" id="KW-0597">Phosphoprotein</keyword>
<dbReference type="EC" id="2.7.13.3" evidence="3"/>
<dbReference type="PROSITE" id="PS50109">
    <property type="entry name" value="HIS_KIN"/>
    <property type="match status" value="1"/>
</dbReference>